<dbReference type="EMBL" id="JAWCUI010000083">
    <property type="protein sequence ID" value="KAL1888864.1"/>
    <property type="molecule type" value="Genomic_DNA"/>
</dbReference>
<evidence type="ECO:0000313" key="2">
    <source>
        <dbReference type="Proteomes" id="UP001583186"/>
    </source>
</evidence>
<name>A0ABR3YKM3_9PEZI</name>
<proteinExistence type="predicted"/>
<comment type="caution">
    <text evidence="1">The sequence shown here is derived from an EMBL/GenBank/DDBJ whole genome shotgun (WGS) entry which is preliminary data.</text>
</comment>
<accession>A0ABR3YKM3</accession>
<dbReference type="PANTHER" id="PTHR40619">
    <property type="entry name" value="FUNGAL STAND N-TERMINAL GOODBYE DOMAIN-CONTAINING PROTEIN"/>
    <property type="match status" value="1"/>
</dbReference>
<keyword evidence="2" id="KW-1185">Reference proteome</keyword>
<dbReference type="PANTHER" id="PTHR40619:SF3">
    <property type="entry name" value="FUNGAL STAND N-TERMINAL GOODBYE DOMAIN-CONTAINING PROTEIN"/>
    <property type="match status" value="1"/>
</dbReference>
<sequence>MSLKPTAQSHVAELSDDEGCHLAAGTGSHSLDNSRVSAIYLRRHGDEIHQALDVRVNPSTYSEERGQVEVLKLPHVEDALEWYRKQYTDVPFDVFNCSWDDLFGQMARAQGDHEARTSRKGGTNWFKYLWRKAGSKSDAIEPWLHLIPDEYGLSLVRGAIGIVFHMAEKAHEKEKSILEGFEIITDTIRNAMNKGVSFQREPEMHACCQALYDTLVEGIADLIWSLKPETKGKNFIEKFKNKQEKQKSIDIAGLIKKVQKKSLELDQCAERILARKATETRDGVGILQVEATVARTMLVGVTDNQSHLLAIAQQTSSDVQLVGKGVQSLGDAANNALRYMFEENKILHERLLYLDQDRKQVLDAAKTQDAAIALLTETVNNLNRKHEVLIEESAALVRDVRRSLTPVPPERSSNLIVSPTQLLDDLGVSLLMATEDFEDAHRQCTSFKRKAQEQAHSMMATVKFLDWFEKQGPALLLVDGNDATATRTLYSPMTLMCATLSQAFEQAEEKSFVLHYFCGMHTSQDENKTRNLARGPVGMMRSILVQLVVELAKPDVKRHYDMGSIKPDLHDDFIRRLRRGELRELYMVFLRLLTYVPEGMPVYCFVDGISAFEDDRFRDDLADVIEDLDSIVGRTHAKFKLLMTCPYRSVFLVPKGRVRSEEYLLLEAGGRGGLGLVSQSSVMSHLSK</sequence>
<reference evidence="1 2" key="1">
    <citation type="journal article" date="2024" name="IMA Fungus">
        <title>IMA Genome - F19 : A genome assembly and annotation guide to empower mycologists, including annotated draft genome sequences of Ceratocystis pirilliformis, Diaporthe australafricana, Fusarium ophioides, Paecilomyces lecythidis, and Sporothrix stenoceras.</title>
        <authorList>
            <person name="Aylward J."/>
            <person name="Wilson A.M."/>
            <person name="Visagie C.M."/>
            <person name="Spraker J."/>
            <person name="Barnes I."/>
            <person name="Buitendag C."/>
            <person name="Ceriani C."/>
            <person name="Del Mar Angel L."/>
            <person name="du Plessis D."/>
            <person name="Fuchs T."/>
            <person name="Gasser K."/>
            <person name="Kramer D."/>
            <person name="Li W."/>
            <person name="Munsamy K."/>
            <person name="Piso A."/>
            <person name="Price J.L."/>
            <person name="Sonnekus B."/>
            <person name="Thomas C."/>
            <person name="van der Nest A."/>
            <person name="van Dijk A."/>
            <person name="van Heerden A."/>
            <person name="van Vuuren N."/>
            <person name="Yilmaz N."/>
            <person name="Duong T.A."/>
            <person name="van der Merwe N.A."/>
            <person name="Wingfield M.J."/>
            <person name="Wingfield B.D."/>
        </authorList>
    </citation>
    <scope>NUCLEOTIDE SEQUENCE [LARGE SCALE GENOMIC DNA]</scope>
    <source>
        <strain evidence="1 2">CMW 5346</strain>
    </source>
</reference>
<evidence type="ECO:0000313" key="1">
    <source>
        <dbReference type="EMBL" id="KAL1888864.1"/>
    </source>
</evidence>
<organism evidence="1 2">
    <name type="scientific">Sporothrix stenoceras</name>
    <dbReference type="NCBI Taxonomy" id="5173"/>
    <lineage>
        <taxon>Eukaryota</taxon>
        <taxon>Fungi</taxon>
        <taxon>Dikarya</taxon>
        <taxon>Ascomycota</taxon>
        <taxon>Pezizomycotina</taxon>
        <taxon>Sordariomycetes</taxon>
        <taxon>Sordariomycetidae</taxon>
        <taxon>Ophiostomatales</taxon>
        <taxon>Ophiostomataceae</taxon>
        <taxon>Sporothrix</taxon>
    </lineage>
</organism>
<gene>
    <name evidence="1" type="ORF">Sste5346_009248</name>
</gene>
<dbReference type="Proteomes" id="UP001583186">
    <property type="component" value="Unassembled WGS sequence"/>
</dbReference>
<protein>
    <submittedName>
        <fullName evidence="1">Uncharacterized protein</fullName>
    </submittedName>
</protein>